<evidence type="ECO:0000313" key="4">
    <source>
        <dbReference type="Proteomes" id="UP000002799"/>
    </source>
</evidence>
<dbReference type="InterPro" id="IPR027417">
    <property type="entry name" value="P-loop_NTPase"/>
</dbReference>
<dbReference type="KEGG" id="fne:FSDG_00862"/>
<dbReference type="Gene3D" id="3.40.50.300">
    <property type="entry name" value="P-loop containing nucleotide triphosphate hydrolases"/>
    <property type="match status" value="1"/>
</dbReference>
<dbReference type="SUPFAM" id="SSF52540">
    <property type="entry name" value="P-loop containing nucleoside triphosphate hydrolases"/>
    <property type="match status" value="1"/>
</dbReference>
<dbReference type="AlphaFoldDB" id="A0A140PQ90"/>
<dbReference type="Pfam" id="PF00350">
    <property type="entry name" value="Dynamin_N"/>
    <property type="match status" value="1"/>
</dbReference>
<dbReference type="RefSeq" id="WP_008700933.1">
    <property type="nucleotide sequence ID" value="NZ_AKBT01000001.1"/>
</dbReference>
<dbReference type="InterPro" id="IPR045063">
    <property type="entry name" value="Dynamin_N"/>
</dbReference>
<organism evidence="3 4">
    <name type="scientific">Fusobacterium animalis 7_1</name>
    <dbReference type="NCBI Taxonomy" id="457405"/>
    <lineage>
        <taxon>Bacteria</taxon>
        <taxon>Fusobacteriati</taxon>
        <taxon>Fusobacteriota</taxon>
        <taxon>Fusobacteriia</taxon>
        <taxon>Fusobacteriales</taxon>
        <taxon>Fusobacteriaceae</taxon>
        <taxon>Fusobacterium</taxon>
    </lineage>
</organism>
<dbReference type="PANTHER" id="PTHR26392">
    <property type="entry name" value="MITOGEN-ACTIVATED PROTEIN KINASE KINASE KINASE 7-RELATED"/>
    <property type="match status" value="1"/>
</dbReference>
<feature type="coiled-coil region" evidence="1">
    <location>
        <begin position="421"/>
        <end position="480"/>
    </location>
</feature>
<reference evidence="3 4" key="1">
    <citation type="submission" date="2013-11" db="EMBL/GenBank/DDBJ databases">
        <title>The Genome Sequence of Fusobacterium sp. 7_1.</title>
        <authorList>
            <consortium name="The Broad Institute Genome Sequencing Platform"/>
            <person name="Earl A."/>
            <person name="Ward D."/>
            <person name="Feldgarden M."/>
            <person name="Gevers D."/>
            <person name="Strauss J."/>
            <person name="Ambrose C.E."/>
            <person name="Allen-Vercoe E."/>
            <person name="Walker B."/>
            <person name="Young S.K."/>
            <person name="Zeng Q."/>
            <person name="Gargeya S."/>
            <person name="Fitzgerald M."/>
            <person name="Haas B."/>
            <person name="Abouelleil A."/>
            <person name="Alvarado L."/>
            <person name="Arachchi H.M."/>
            <person name="Berlin A.M."/>
            <person name="Chapman S.B."/>
            <person name="Goldberg J."/>
            <person name="Griggs A."/>
            <person name="Gujja S."/>
            <person name="Hansen M."/>
            <person name="Howarth C."/>
            <person name="Imamovic A."/>
            <person name="Larimer J."/>
            <person name="McCowen C."/>
            <person name="Montmayeur A."/>
            <person name="Murphy C."/>
            <person name="Neiman D."/>
            <person name="Pearson M."/>
            <person name="Priest M."/>
            <person name="Roberts A."/>
            <person name="Saif S."/>
            <person name="Shea T."/>
            <person name="Sisk P."/>
            <person name="Sykes S."/>
            <person name="Wortman J."/>
            <person name="Nusbaum C."/>
            <person name="Birren B."/>
        </authorList>
    </citation>
    <scope>NUCLEOTIDE SEQUENCE [LARGE SCALE GENOMIC DNA]</scope>
    <source>
        <strain evidence="3 4">7_1</strain>
    </source>
</reference>
<feature type="domain" description="Dynamin N-terminal" evidence="2">
    <location>
        <begin position="66"/>
        <end position="295"/>
    </location>
</feature>
<keyword evidence="1" id="KW-0175">Coiled coil</keyword>
<evidence type="ECO:0000256" key="1">
    <source>
        <dbReference type="SAM" id="Coils"/>
    </source>
</evidence>
<dbReference type="PANTHER" id="PTHR26392:SF92">
    <property type="entry name" value="PROTEIN KINASE DOMAIN-CONTAINING PROTEIN"/>
    <property type="match status" value="1"/>
</dbReference>
<sequence length="721" mass="83410">MITKSKKEIIGAIMENYDEFIEKAGEFNEITNKIGLDYNLNLNNSSQLDKEIQRKADEIRNNVFKIFVTGEAKSGKSTFINAFLGIDLLPSGGAQCTSSIIEIKNGKEIKLIAKQIDGYKIEKFGEKAVKEFLNEKASILGNSKDENNVSIYKGVPFNIVNDMFLKVFKGRYNDSDIENFLKEEIVVKEKPSDLEQAEYNENVKNYIKKTNWETIIEKITIEYPADYLKEVTILDSPGVGAVGGFGEVTEKTIKEVDAIIFIKSIPGGAMDSLSFKKFFESVDDKKKDTTFLVLTFKNTQGVNVEERQKEAYEKFNELKRENIFFVDSLSELNFLNYKNFNDIDELEDFLAEDEIKEEDKKFKNEFASFSSFLRKNKKNNRPNNVDDFIEEMKKYSGIYEFKEKIDPFMYVAPFYKLKDFLEKLIKKSEEIRATLESIIKKAKENIGNPKELKKAIEKSITNIKELEDTLNNSVENLREKYISTNEDSIIKKQINEFKENFLKNIETKTSIEFMKSLIYPFKSFNTIIKEEIESFFENIEDIKTNIIECFFIEGNGILLKNKEMIDIKLEAILPKISEEEIENMFKEAKENSIKEVDNTSFLGEVANILTFGWWGRSIDKVPDIKKEKELIYENIKSKISEITPEIQREVMDDIKNGLKKYTEVVKSNLKDARSRLDSFSKQLEDTKKAEKAIEITKNIDIFYAESIKSLNESFDDVNAII</sequence>
<name>A0A140PQ90_9FUSO</name>
<dbReference type="HOGENOM" id="CLU_403256_0_0_0"/>
<dbReference type="EMBL" id="CP007062">
    <property type="protein sequence ID" value="EEO42303.1"/>
    <property type="molecule type" value="Genomic_DNA"/>
</dbReference>
<accession>A0A140PQ90</accession>
<proteinExistence type="predicted"/>
<evidence type="ECO:0000313" key="3">
    <source>
        <dbReference type="EMBL" id="EEO42303.1"/>
    </source>
</evidence>
<dbReference type="Proteomes" id="UP000002799">
    <property type="component" value="Chromosome"/>
</dbReference>
<evidence type="ECO:0000259" key="2">
    <source>
        <dbReference type="Pfam" id="PF00350"/>
    </source>
</evidence>
<gene>
    <name evidence="3" type="ORF">FSDG_00862</name>
</gene>
<dbReference type="eggNOG" id="COG0699">
    <property type="taxonomic scope" value="Bacteria"/>
</dbReference>
<protein>
    <recommendedName>
        <fullName evidence="2">Dynamin N-terminal domain-containing protein</fullName>
    </recommendedName>
</protein>